<proteinExistence type="predicted"/>
<accession>A0ABN4TV25</accession>
<name>A0ABN4TV25_9BURK</name>
<protein>
    <submittedName>
        <fullName evidence="2">Uncharacterized protein</fullName>
    </submittedName>
</protein>
<feature type="transmembrane region" description="Helical" evidence="1">
    <location>
        <begin position="27"/>
        <end position="53"/>
    </location>
</feature>
<keyword evidence="1" id="KW-0472">Membrane</keyword>
<dbReference type="RefSeq" id="WP_071018585.1">
    <property type="nucleotide sequence ID" value="NZ_CP017755.1"/>
</dbReference>
<evidence type="ECO:0000313" key="3">
    <source>
        <dbReference type="Proteomes" id="UP000177515"/>
    </source>
</evidence>
<dbReference type="Proteomes" id="UP000177515">
    <property type="component" value="Chromosome 2"/>
</dbReference>
<dbReference type="EMBL" id="CP017755">
    <property type="protein sequence ID" value="AOZ10151.1"/>
    <property type="molecule type" value="Genomic_DNA"/>
</dbReference>
<keyword evidence="1" id="KW-0812">Transmembrane</keyword>
<evidence type="ECO:0000313" key="2">
    <source>
        <dbReference type="EMBL" id="AOZ10151.1"/>
    </source>
</evidence>
<keyword evidence="1" id="KW-1133">Transmembrane helix</keyword>
<gene>
    <name evidence="2" type="ORF">BKK80_31475</name>
</gene>
<reference evidence="2 3" key="1">
    <citation type="submission" date="2016-10" db="EMBL/GenBank/DDBJ databases">
        <title>Complete genome sequences of three Cupriavidus strains isolated from various Malaysian environments.</title>
        <authorList>
            <person name="Abdullah A.A.-A."/>
            <person name="Shafie N.A.H."/>
            <person name="Lau N.S."/>
        </authorList>
    </citation>
    <scope>NUCLEOTIDE SEQUENCE [LARGE SCALE GENOMIC DNA]</scope>
    <source>
        <strain evidence="2 3">USMAA1020</strain>
    </source>
</reference>
<organism evidence="2 3">
    <name type="scientific">Cupriavidus malaysiensis</name>
    <dbReference type="NCBI Taxonomy" id="367825"/>
    <lineage>
        <taxon>Bacteria</taxon>
        <taxon>Pseudomonadati</taxon>
        <taxon>Pseudomonadota</taxon>
        <taxon>Betaproteobacteria</taxon>
        <taxon>Burkholderiales</taxon>
        <taxon>Burkholderiaceae</taxon>
        <taxon>Cupriavidus</taxon>
    </lineage>
</organism>
<keyword evidence="3" id="KW-1185">Reference proteome</keyword>
<sequence>MPIILLVLAMLGALVYGAVRLYLTVASAFGTLAGAGAVLAAAALLAALVAGLVRRYRSIHGTTVKGERILTLEGPWGSVCVDAEHKHGLLTLHEARSRFIFADIAGAEPGGADGKWSLALRLEHNARPLWQIPMASRKEALRWARIFTLAAAQKL</sequence>
<evidence type="ECO:0000256" key="1">
    <source>
        <dbReference type="SAM" id="Phobius"/>
    </source>
</evidence>